<dbReference type="InterPro" id="IPR019510">
    <property type="entry name" value="AKAP7-like_phosphoesterase"/>
</dbReference>
<dbReference type="PANTHER" id="PTHR15934">
    <property type="entry name" value="RNA 2',3'-CYCLIC PHOSPHODIESTERASE"/>
    <property type="match status" value="1"/>
</dbReference>
<dbReference type="Pfam" id="PF10469">
    <property type="entry name" value="AKAP7_NLS"/>
    <property type="match status" value="1"/>
</dbReference>
<accession>A0ABN8MMG4</accession>
<keyword evidence="3" id="KW-1185">Reference proteome</keyword>
<name>A0ABN8MMG4_9CNID</name>
<dbReference type="InterPro" id="IPR009097">
    <property type="entry name" value="Cyclic_Pdiesterase"/>
</dbReference>
<evidence type="ECO:0000259" key="1">
    <source>
        <dbReference type="Pfam" id="PF10469"/>
    </source>
</evidence>
<proteinExistence type="predicted"/>
<dbReference type="Proteomes" id="UP001159427">
    <property type="component" value="Unassembled WGS sequence"/>
</dbReference>
<protein>
    <recommendedName>
        <fullName evidence="1">A-kinase anchor protein 7-like phosphoesterase domain-containing protein</fullName>
    </recommendedName>
</protein>
<reference evidence="2 3" key="1">
    <citation type="submission" date="2022-05" db="EMBL/GenBank/DDBJ databases">
        <authorList>
            <consortium name="Genoscope - CEA"/>
            <person name="William W."/>
        </authorList>
    </citation>
    <scope>NUCLEOTIDE SEQUENCE [LARGE SCALE GENOMIC DNA]</scope>
</reference>
<organism evidence="2 3">
    <name type="scientific">Porites evermanni</name>
    <dbReference type="NCBI Taxonomy" id="104178"/>
    <lineage>
        <taxon>Eukaryota</taxon>
        <taxon>Metazoa</taxon>
        <taxon>Cnidaria</taxon>
        <taxon>Anthozoa</taxon>
        <taxon>Hexacorallia</taxon>
        <taxon>Scleractinia</taxon>
        <taxon>Fungiina</taxon>
        <taxon>Poritidae</taxon>
        <taxon>Porites</taxon>
    </lineage>
</organism>
<feature type="domain" description="A-kinase anchor protein 7-like phosphoesterase" evidence="1">
    <location>
        <begin position="52"/>
        <end position="256"/>
    </location>
</feature>
<feature type="non-terminal residue" evidence="2">
    <location>
        <position position="1"/>
    </location>
</feature>
<evidence type="ECO:0000313" key="3">
    <source>
        <dbReference type="Proteomes" id="UP001159427"/>
    </source>
</evidence>
<evidence type="ECO:0000313" key="2">
    <source>
        <dbReference type="EMBL" id="CAH3028525.1"/>
    </source>
</evidence>
<sequence>DDDSDDDSLGLKTMLLLFIEEAKLRKLTGLCDDDDDMDMATARVIKARKPKPNYFVAIRVSDLCIHSRVQTVQDTVVSHDKRLEPALVPLETLHLTLLVIHLENEEQIEKAKKILHQCRTEILKHVLPSSAFTLKLKGLDYFTDGWQPQAVLFVKPVGKEGIKILKNVADVVRDTFTRQGIPSIDTREFHPHVTVINLNKAPNLKKEGISKIPEESFATCRDLDFGEEQVSSLHLCSMGPEMAQDGFYNCVAKIDFEADDEINN</sequence>
<dbReference type="PANTHER" id="PTHR15934:SF2">
    <property type="entry name" value="A-KINASE ANCHOR PROTEIN 7-LIKE PHOSPHOESTERASE DOMAIN-CONTAINING PROTEIN"/>
    <property type="match status" value="1"/>
</dbReference>
<dbReference type="InterPro" id="IPR052641">
    <property type="entry name" value="AKAP7_isoform_gamma"/>
</dbReference>
<gene>
    <name evidence="2" type="ORF">PEVE_00034278</name>
</gene>
<dbReference type="EMBL" id="CALNXI010000517">
    <property type="protein sequence ID" value="CAH3028525.1"/>
    <property type="molecule type" value="Genomic_DNA"/>
</dbReference>
<dbReference type="Gene3D" id="3.90.1140.10">
    <property type="entry name" value="Cyclic phosphodiesterase"/>
    <property type="match status" value="1"/>
</dbReference>
<dbReference type="SUPFAM" id="SSF55144">
    <property type="entry name" value="LigT-like"/>
    <property type="match status" value="1"/>
</dbReference>
<comment type="caution">
    <text evidence="2">The sequence shown here is derived from an EMBL/GenBank/DDBJ whole genome shotgun (WGS) entry which is preliminary data.</text>
</comment>